<dbReference type="SUPFAM" id="SSF54211">
    <property type="entry name" value="Ribosomal protein S5 domain 2-like"/>
    <property type="match status" value="2"/>
</dbReference>
<reference evidence="9 10" key="1">
    <citation type="journal article" date="2007" name="Science">
        <title>Sea anemone genome reveals ancestral eumetazoan gene repertoire and genomic organization.</title>
        <authorList>
            <person name="Putnam N.H."/>
            <person name="Srivastava M."/>
            <person name="Hellsten U."/>
            <person name="Dirks B."/>
            <person name="Chapman J."/>
            <person name="Salamov A."/>
            <person name="Terry A."/>
            <person name="Shapiro H."/>
            <person name="Lindquist E."/>
            <person name="Kapitonov V.V."/>
            <person name="Jurka J."/>
            <person name="Genikhovich G."/>
            <person name="Grigoriev I.V."/>
            <person name="Lucas S.M."/>
            <person name="Steele R.E."/>
            <person name="Finnerty J.R."/>
            <person name="Technau U."/>
            <person name="Martindale M.Q."/>
            <person name="Rokhsar D.S."/>
        </authorList>
    </citation>
    <scope>NUCLEOTIDE SEQUENCE [LARGE SCALE GENOMIC DNA]</scope>
    <source>
        <strain evidence="10">CH2 X CH6</strain>
    </source>
</reference>
<dbReference type="GO" id="GO:0005829">
    <property type="term" value="C:cytosol"/>
    <property type="evidence" value="ECO:0000318"/>
    <property type="project" value="GO_Central"/>
</dbReference>
<evidence type="ECO:0000313" key="9">
    <source>
        <dbReference type="EMBL" id="EDO46783.1"/>
    </source>
</evidence>
<evidence type="ECO:0000256" key="1">
    <source>
        <dbReference type="ARBA" id="ARBA00007404"/>
    </source>
</evidence>
<dbReference type="OMA" id="RFMFHYN"/>
<dbReference type="EMBL" id="DS469524">
    <property type="protein sequence ID" value="EDO46783.1"/>
    <property type="molecule type" value="Genomic_DNA"/>
</dbReference>
<dbReference type="HOGENOM" id="CLU_004217_2_2_1"/>
<dbReference type="AlphaFoldDB" id="A7RP27"/>
<dbReference type="SUPFAM" id="SSF54791">
    <property type="entry name" value="Eukaryotic type KH-domain (KH-domain type I)"/>
    <property type="match status" value="1"/>
</dbReference>
<dbReference type="CDD" id="cd09033">
    <property type="entry name" value="KH-I_PNPT1"/>
    <property type="match status" value="1"/>
</dbReference>
<dbReference type="InParanoid" id="A7RP27"/>
<evidence type="ECO:0000256" key="5">
    <source>
        <dbReference type="ARBA" id="ARBA00022884"/>
    </source>
</evidence>
<dbReference type="SMART" id="SM00322">
    <property type="entry name" value="KH"/>
    <property type="match status" value="1"/>
</dbReference>
<dbReference type="GO" id="GO:0000958">
    <property type="term" value="P:mitochondrial mRNA catabolic process"/>
    <property type="evidence" value="ECO:0000318"/>
    <property type="project" value="GO_Central"/>
</dbReference>
<dbReference type="FunFam" id="3.30.230.70:FF:000001">
    <property type="entry name" value="Polyribonucleotide nucleotidyltransferase"/>
    <property type="match status" value="1"/>
</dbReference>
<sequence>SRQLKFSTGKLALLADGSTVTQYEDTSVLVTAISSKKPSENSFLPLVVDYKEKASAACLIPTTFLRRDLLANEREILVCRRIDRSVRSLFMKGYTYDTQIISHLLAADRFNNPDVVAVNGASASLALSSIPWRGPVGAVRIGDVDGQLVVNPLRQQLEHSQLDLVVTSSESKIVMVEGFAKEVPDERLCEAIKLAFSEAQPIIQAIKELRSYAGKEKKHFDIISPSQQLSDAVEEWVSYNRFTFKTSNVSFFQLQRDDRIFGLRDECVEIFQDQFPDSGPGLIEQAFNAVNKSVFRANILEKLQRCDGRQFDELRSIDCDINLYKTLHGSSLFKRGETQVFSTATFGSVGSAAKVDTISEAVGGSKEKQFMLHYEFPPFSTNEVKQRRGSFDRREIGHGALAERALVPVLPDELPFTLRLTAEVLGSNGSSSLASACAGSLAMMDAGVPIKSHVAGSACGLVTSSDAEDASKRDIDNYQLLTDILGIEDYLGDMDFKIAGTRQGITALQADFKVPGLPVAIVEEAIRRCSVDRAKVLDVMEEVIPIAREFKKDNIPVSGSVRVPLSKRGRLIGTGGMVIRALQQELGVSIDQVEEEEFLVFAPDQTTYDEAISKINELLVDTNIFEELTSRLTEGAIYEGKIVEMRAYGLMLELFADCPTVLLHVRELDHARVHRPEMLGFKVGDSVSVKYLGIDNKGRLNISRKALLPP</sequence>
<dbReference type="PROSITE" id="PS50126">
    <property type="entry name" value="S1"/>
    <property type="match status" value="1"/>
</dbReference>
<dbReference type="InterPro" id="IPR036345">
    <property type="entry name" value="ExoRNase_PH_dom2_sf"/>
</dbReference>
<evidence type="ECO:0000259" key="8">
    <source>
        <dbReference type="PROSITE" id="PS50126"/>
    </source>
</evidence>
<evidence type="ECO:0000256" key="4">
    <source>
        <dbReference type="ARBA" id="ARBA00022695"/>
    </source>
</evidence>
<dbReference type="GO" id="GO:0003723">
    <property type="term" value="F:RNA binding"/>
    <property type="evidence" value="ECO:0007669"/>
    <property type="project" value="UniProtKB-UniRule"/>
</dbReference>
<evidence type="ECO:0000256" key="6">
    <source>
        <dbReference type="ARBA" id="ARBA00031451"/>
    </source>
</evidence>
<dbReference type="PhylomeDB" id="A7RP27"/>
<dbReference type="InterPro" id="IPR004087">
    <property type="entry name" value="KH_dom"/>
</dbReference>
<evidence type="ECO:0000256" key="7">
    <source>
        <dbReference type="PROSITE-ProRule" id="PRU00117"/>
    </source>
</evidence>
<dbReference type="SUPFAM" id="SSF50249">
    <property type="entry name" value="Nucleic acid-binding proteins"/>
    <property type="match status" value="1"/>
</dbReference>
<feature type="non-terminal residue" evidence="9">
    <location>
        <position position="1"/>
    </location>
</feature>
<gene>
    <name evidence="9" type="ORF">NEMVEDRAFT_v1g30443</name>
</gene>
<dbReference type="Proteomes" id="UP000001593">
    <property type="component" value="Unassembled WGS sequence"/>
</dbReference>
<dbReference type="eggNOG" id="KOG1067">
    <property type="taxonomic scope" value="Eukaryota"/>
</dbReference>
<keyword evidence="4" id="KW-0548">Nucleotidyltransferase</keyword>
<dbReference type="PROSITE" id="PS50084">
    <property type="entry name" value="KH_TYPE_1"/>
    <property type="match status" value="1"/>
</dbReference>
<evidence type="ECO:0000313" key="10">
    <source>
        <dbReference type="Proteomes" id="UP000001593"/>
    </source>
</evidence>
<dbReference type="GO" id="GO:0000175">
    <property type="term" value="F:3'-5'-RNA exonuclease activity"/>
    <property type="evidence" value="ECO:0000318"/>
    <property type="project" value="GO_Central"/>
</dbReference>
<dbReference type="EC" id="2.7.7.8" evidence="2"/>
<dbReference type="PANTHER" id="PTHR11252:SF0">
    <property type="entry name" value="POLYRIBONUCLEOTIDE NUCLEOTIDYLTRANSFERASE 1, MITOCHONDRIAL"/>
    <property type="match status" value="1"/>
</dbReference>
<dbReference type="InterPro" id="IPR015847">
    <property type="entry name" value="ExoRNase_PH_dom2"/>
</dbReference>
<dbReference type="Gene3D" id="3.30.230.70">
    <property type="entry name" value="GHMP Kinase, N-terminal domain"/>
    <property type="match status" value="2"/>
</dbReference>
<feature type="domain" description="S1 motif" evidence="8">
    <location>
        <begin position="635"/>
        <end position="705"/>
    </location>
</feature>
<dbReference type="GO" id="GO:0005739">
    <property type="term" value="C:mitochondrion"/>
    <property type="evidence" value="ECO:0000318"/>
    <property type="project" value="GO_Central"/>
</dbReference>
<keyword evidence="10" id="KW-1185">Reference proteome</keyword>
<dbReference type="Pfam" id="PF03725">
    <property type="entry name" value="RNase_PH_C"/>
    <property type="match status" value="1"/>
</dbReference>
<dbReference type="NCBIfam" id="TIGR03591">
    <property type="entry name" value="polynuc_phos"/>
    <property type="match status" value="1"/>
</dbReference>
<keyword evidence="5 7" id="KW-0694">RNA-binding</keyword>
<dbReference type="STRING" id="45351.A7RP27"/>
<feature type="non-terminal residue" evidence="9">
    <location>
        <position position="710"/>
    </location>
</feature>
<evidence type="ECO:0000256" key="3">
    <source>
        <dbReference type="ARBA" id="ARBA00022679"/>
    </source>
</evidence>
<evidence type="ECO:0000256" key="2">
    <source>
        <dbReference type="ARBA" id="ARBA00012416"/>
    </source>
</evidence>
<dbReference type="SMART" id="SM00316">
    <property type="entry name" value="S1"/>
    <property type="match status" value="1"/>
</dbReference>
<name>A7RP27_NEMVE</name>
<dbReference type="InterPro" id="IPR036612">
    <property type="entry name" value="KH_dom_type_1_sf"/>
</dbReference>
<organism evidence="9 10">
    <name type="scientific">Nematostella vectensis</name>
    <name type="common">Starlet sea anemone</name>
    <dbReference type="NCBI Taxonomy" id="45351"/>
    <lineage>
        <taxon>Eukaryota</taxon>
        <taxon>Metazoa</taxon>
        <taxon>Cnidaria</taxon>
        <taxon>Anthozoa</taxon>
        <taxon>Hexacorallia</taxon>
        <taxon>Actiniaria</taxon>
        <taxon>Edwardsiidae</taxon>
        <taxon>Nematostella</taxon>
    </lineage>
</organism>
<proteinExistence type="inferred from homology"/>
<dbReference type="PIRSF" id="PIRSF005499">
    <property type="entry name" value="PNPase"/>
    <property type="match status" value="1"/>
</dbReference>
<dbReference type="InterPro" id="IPR001247">
    <property type="entry name" value="ExoRNase_PH_dom1"/>
</dbReference>
<dbReference type="GO" id="GO:0004654">
    <property type="term" value="F:polyribonucleotide nucleotidyltransferase activity"/>
    <property type="evidence" value="ECO:0000318"/>
    <property type="project" value="GO_Central"/>
</dbReference>
<dbReference type="InterPro" id="IPR003029">
    <property type="entry name" value="S1_domain"/>
</dbReference>
<dbReference type="Pfam" id="PF01138">
    <property type="entry name" value="RNase_PH"/>
    <property type="match status" value="2"/>
</dbReference>
<keyword evidence="3" id="KW-0808">Transferase</keyword>
<dbReference type="SUPFAM" id="SSF55666">
    <property type="entry name" value="Ribonuclease PH domain 2-like"/>
    <property type="match status" value="2"/>
</dbReference>
<dbReference type="InterPro" id="IPR012162">
    <property type="entry name" value="PNPase"/>
</dbReference>
<dbReference type="FunFam" id="3.30.1370.10:FF:000001">
    <property type="entry name" value="Polyribonucleotide nucleotidyltransferase"/>
    <property type="match status" value="1"/>
</dbReference>
<dbReference type="InterPro" id="IPR004088">
    <property type="entry name" value="KH_dom_type_1"/>
</dbReference>
<dbReference type="Gene3D" id="3.30.1370.10">
    <property type="entry name" value="K Homology domain, type 1"/>
    <property type="match status" value="1"/>
</dbReference>
<dbReference type="GO" id="GO:0000965">
    <property type="term" value="P:mitochondrial RNA 3'-end processing"/>
    <property type="evidence" value="ECO:0000318"/>
    <property type="project" value="GO_Central"/>
</dbReference>
<dbReference type="CDD" id="cd11364">
    <property type="entry name" value="RNase_PH_PNPase_2"/>
    <property type="match status" value="1"/>
</dbReference>
<accession>A7RP27</accession>
<dbReference type="PANTHER" id="PTHR11252">
    <property type="entry name" value="POLYRIBONUCLEOTIDE NUCLEOTIDYLTRANSFERASE"/>
    <property type="match status" value="1"/>
</dbReference>
<dbReference type="Pfam" id="PF00013">
    <property type="entry name" value="KH_1"/>
    <property type="match status" value="1"/>
</dbReference>
<dbReference type="Gene3D" id="2.40.50.140">
    <property type="entry name" value="Nucleic acid-binding proteins"/>
    <property type="match status" value="1"/>
</dbReference>
<dbReference type="InterPro" id="IPR027408">
    <property type="entry name" value="PNPase/RNase_PH_dom_sf"/>
</dbReference>
<protein>
    <recommendedName>
        <fullName evidence="2">polyribonucleotide nucleotidyltransferase</fullName>
        <ecNumber evidence="2">2.7.7.8</ecNumber>
    </recommendedName>
    <alternativeName>
        <fullName evidence="6">Polynucleotide phosphorylase 1</fullName>
    </alternativeName>
</protein>
<dbReference type="InterPro" id="IPR012340">
    <property type="entry name" value="NA-bd_OB-fold"/>
</dbReference>
<dbReference type="InterPro" id="IPR020568">
    <property type="entry name" value="Ribosomal_Su5_D2-typ_SF"/>
</dbReference>
<comment type="similarity">
    <text evidence="1">Belongs to the polyribonucleotide nucleotidyltransferase family.</text>
</comment>
<dbReference type="NCBIfam" id="NF008805">
    <property type="entry name" value="PRK11824.1"/>
    <property type="match status" value="1"/>
</dbReference>